<dbReference type="SUPFAM" id="SSF53335">
    <property type="entry name" value="S-adenosyl-L-methionine-dependent methyltransferases"/>
    <property type="match status" value="1"/>
</dbReference>
<keyword evidence="1" id="KW-0489">Methyltransferase</keyword>
<name>A0ABS4DCZ1_9CHLR</name>
<dbReference type="Proteomes" id="UP001193081">
    <property type="component" value="Unassembled WGS sequence"/>
</dbReference>
<keyword evidence="2" id="KW-1185">Reference proteome</keyword>
<dbReference type="Pfam" id="PF13489">
    <property type="entry name" value="Methyltransf_23"/>
    <property type="match status" value="1"/>
</dbReference>
<accession>A0ABS4DCZ1</accession>
<comment type="caution">
    <text evidence="1">The sequence shown here is derived from an EMBL/GenBank/DDBJ whole genome shotgun (WGS) entry which is preliminary data.</text>
</comment>
<evidence type="ECO:0000313" key="1">
    <source>
        <dbReference type="EMBL" id="MBP1467311.1"/>
    </source>
</evidence>
<organism evidence="1 2">
    <name type="scientific">Candidatus Chloroploca mongolica</name>
    <dbReference type="NCBI Taxonomy" id="2528176"/>
    <lineage>
        <taxon>Bacteria</taxon>
        <taxon>Bacillati</taxon>
        <taxon>Chloroflexota</taxon>
        <taxon>Chloroflexia</taxon>
        <taxon>Chloroflexales</taxon>
        <taxon>Chloroflexineae</taxon>
        <taxon>Oscillochloridaceae</taxon>
        <taxon>Candidatus Chloroploca</taxon>
    </lineage>
</organism>
<dbReference type="InterPro" id="IPR029063">
    <property type="entry name" value="SAM-dependent_MTases_sf"/>
</dbReference>
<reference evidence="1 2" key="1">
    <citation type="submission" date="2021-03" db="EMBL/GenBank/DDBJ databases">
        <authorList>
            <person name="Grouzdev D.S."/>
        </authorList>
    </citation>
    <scope>NUCLEOTIDE SEQUENCE [LARGE SCALE GENOMIC DNA]</scope>
    <source>
        <strain evidence="1 2">M50-1</strain>
    </source>
</reference>
<dbReference type="GO" id="GO:0032259">
    <property type="term" value="P:methylation"/>
    <property type="evidence" value="ECO:0007669"/>
    <property type="project" value="UniProtKB-KW"/>
</dbReference>
<evidence type="ECO:0000313" key="2">
    <source>
        <dbReference type="Proteomes" id="UP001193081"/>
    </source>
</evidence>
<dbReference type="Gene3D" id="3.40.50.150">
    <property type="entry name" value="Vaccinia Virus protein VP39"/>
    <property type="match status" value="1"/>
</dbReference>
<dbReference type="CDD" id="cd02440">
    <property type="entry name" value="AdoMet_MTases"/>
    <property type="match status" value="1"/>
</dbReference>
<protein>
    <submittedName>
        <fullName evidence="1">Class I SAM-dependent methyltransferase</fullName>
    </submittedName>
</protein>
<dbReference type="RefSeq" id="WP_135479517.1">
    <property type="nucleotide sequence ID" value="NZ_SIJK02000031.1"/>
</dbReference>
<gene>
    <name evidence="1" type="ORF">EYB53_016480</name>
</gene>
<dbReference type="GO" id="GO:0008168">
    <property type="term" value="F:methyltransferase activity"/>
    <property type="evidence" value="ECO:0007669"/>
    <property type="project" value="UniProtKB-KW"/>
</dbReference>
<proteinExistence type="predicted"/>
<sequence>MATVSGMKRGRYAMKSINLPYLLTGIIRRHLPPPILFGIMKLRGDGNSSEQSPDQNAVDLEETLTQTGIAIEGQHILEVGSGRYARLALRLLAKGARRVTLVDLYAVPLNEPNHHAILRQDCAELGLDVEQSVEKISIFRADFLQLPIPEPEDRPDLVMSVAVLEHVLNPKAILETSYQWLNPEGKTFHIVDLRDHNMQFRYPFEMLTYSDAFWQEWLDQPDGFHLNRWRAPDYIGALTQSGFIKTACKPTMQDHDGLSAVYHRLADRFRCYDQEQLAIQGVMLVGSKPVTLIHCEEE</sequence>
<dbReference type="EMBL" id="SIJK02000031">
    <property type="protein sequence ID" value="MBP1467311.1"/>
    <property type="molecule type" value="Genomic_DNA"/>
</dbReference>
<keyword evidence="1" id="KW-0808">Transferase</keyword>